<dbReference type="AlphaFoldDB" id="A0AAD6U6S3"/>
<protein>
    <submittedName>
        <fullName evidence="2">Uncharacterized protein</fullName>
    </submittedName>
</protein>
<name>A0AAD6U6S3_9AGAR</name>
<evidence type="ECO:0000313" key="2">
    <source>
        <dbReference type="EMBL" id="KAJ7090922.1"/>
    </source>
</evidence>
<evidence type="ECO:0000313" key="3">
    <source>
        <dbReference type="Proteomes" id="UP001222325"/>
    </source>
</evidence>
<reference evidence="2" key="1">
    <citation type="submission" date="2023-03" db="EMBL/GenBank/DDBJ databases">
        <title>Massive genome expansion in bonnet fungi (Mycena s.s.) driven by repeated elements and novel gene families across ecological guilds.</title>
        <authorList>
            <consortium name="Lawrence Berkeley National Laboratory"/>
            <person name="Harder C.B."/>
            <person name="Miyauchi S."/>
            <person name="Viragh M."/>
            <person name="Kuo A."/>
            <person name="Thoen E."/>
            <person name="Andreopoulos B."/>
            <person name="Lu D."/>
            <person name="Skrede I."/>
            <person name="Drula E."/>
            <person name="Henrissat B."/>
            <person name="Morin E."/>
            <person name="Kohler A."/>
            <person name="Barry K."/>
            <person name="LaButti K."/>
            <person name="Morin E."/>
            <person name="Salamov A."/>
            <person name="Lipzen A."/>
            <person name="Mereny Z."/>
            <person name="Hegedus B."/>
            <person name="Baldrian P."/>
            <person name="Stursova M."/>
            <person name="Weitz H."/>
            <person name="Taylor A."/>
            <person name="Grigoriev I.V."/>
            <person name="Nagy L.G."/>
            <person name="Martin F."/>
            <person name="Kauserud H."/>
        </authorList>
    </citation>
    <scope>NUCLEOTIDE SEQUENCE</scope>
    <source>
        <strain evidence="2">CBHHK173m</strain>
    </source>
</reference>
<proteinExistence type="predicted"/>
<feature type="compositionally biased region" description="Polar residues" evidence="1">
    <location>
        <begin position="114"/>
        <end position="123"/>
    </location>
</feature>
<sequence>MQQFWFKLAASNGLWLEAVSIVKYLRFLSPAQVQSDCARYSHKHNASYGAQLHRTHTKSLPPRTKFRLAWARPGALEYRVCPPAALRRSQRRAPPPIPTWARTGAFGHRPSPRPSTQSANPASPRNRAKLDSAGASAALRRAGQAGSGLLVAGFWSARETGVFRSSPRNRAKPDSTAQARSRRCTRRASVDTGGPPESVRT</sequence>
<dbReference type="Proteomes" id="UP001222325">
    <property type="component" value="Unassembled WGS sequence"/>
</dbReference>
<evidence type="ECO:0000256" key="1">
    <source>
        <dbReference type="SAM" id="MobiDB-lite"/>
    </source>
</evidence>
<accession>A0AAD6U6S3</accession>
<dbReference type="EMBL" id="JARJCN010000021">
    <property type="protein sequence ID" value="KAJ7090922.1"/>
    <property type="molecule type" value="Genomic_DNA"/>
</dbReference>
<organism evidence="2 3">
    <name type="scientific">Mycena belliarum</name>
    <dbReference type="NCBI Taxonomy" id="1033014"/>
    <lineage>
        <taxon>Eukaryota</taxon>
        <taxon>Fungi</taxon>
        <taxon>Dikarya</taxon>
        <taxon>Basidiomycota</taxon>
        <taxon>Agaricomycotina</taxon>
        <taxon>Agaricomycetes</taxon>
        <taxon>Agaricomycetidae</taxon>
        <taxon>Agaricales</taxon>
        <taxon>Marasmiineae</taxon>
        <taxon>Mycenaceae</taxon>
        <taxon>Mycena</taxon>
    </lineage>
</organism>
<gene>
    <name evidence="2" type="ORF">B0H15DRAFT_948672</name>
</gene>
<keyword evidence="3" id="KW-1185">Reference proteome</keyword>
<feature type="region of interest" description="Disordered" evidence="1">
    <location>
        <begin position="87"/>
        <end position="135"/>
    </location>
</feature>
<comment type="caution">
    <text evidence="2">The sequence shown here is derived from an EMBL/GenBank/DDBJ whole genome shotgun (WGS) entry which is preliminary data.</text>
</comment>
<feature type="region of interest" description="Disordered" evidence="1">
    <location>
        <begin position="161"/>
        <end position="201"/>
    </location>
</feature>